<evidence type="ECO:0000256" key="1">
    <source>
        <dbReference type="SAM" id="MobiDB-lite"/>
    </source>
</evidence>
<dbReference type="EMBL" id="KZ678141">
    <property type="protein sequence ID" value="PSN62606.1"/>
    <property type="molecule type" value="Genomic_DNA"/>
</dbReference>
<evidence type="ECO:0000313" key="3">
    <source>
        <dbReference type="Proteomes" id="UP000240883"/>
    </source>
</evidence>
<gene>
    <name evidence="2" type="ORF">BS50DRAFT_123701</name>
</gene>
<proteinExistence type="predicted"/>
<accession>A0A2T2NBI2</accession>
<reference evidence="2 3" key="1">
    <citation type="journal article" date="2018" name="Front. Microbiol.">
        <title>Genome-Wide Analysis of Corynespora cassiicola Leaf Fall Disease Putative Effectors.</title>
        <authorList>
            <person name="Lopez D."/>
            <person name="Ribeiro S."/>
            <person name="Label P."/>
            <person name="Fumanal B."/>
            <person name="Venisse J.S."/>
            <person name="Kohler A."/>
            <person name="de Oliveira R.R."/>
            <person name="Labutti K."/>
            <person name="Lipzen A."/>
            <person name="Lail K."/>
            <person name="Bauer D."/>
            <person name="Ohm R.A."/>
            <person name="Barry K.W."/>
            <person name="Spatafora J."/>
            <person name="Grigoriev I.V."/>
            <person name="Martin F.M."/>
            <person name="Pujade-Renaud V."/>
        </authorList>
    </citation>
    <scope>NUCLEOTIDE SEQUENCE [LARGE SCALE GENOMIC DNA]</scope>
    <source>
        <strain evidence="2 3">Philippines</strain>
    </source>
</reference>
<dbReference type="AlphaFoldDB" id="A0A2T2NBI2"/>
<feature type="region of interest" description="Disordered" evidence="1">
    <location>
        <begin position="25"/>
        <end position="47"/>
    </location>
</feature>
<protein>
    <submittedName>
        <fullName evidence="2">Uncharacterized protein</fullName>
    </submittedName>
</protein>
<keyword evidence="3" id="KW-1185">Reference proteome</keyword>
<evidence type="ECO:0000313" key="2">
    <source>
        <dbReference type="EMBL" id="PSN62606.1"/>
    </source>
</evidence>
<sequence>MNSKSQSGTRLSAFDQEIRPAGPYAQSGRAVLGPWPPNNFHTDSPTDAKGQYTLYRPFQKATNFPRPLLHAVRSMVENFRQSFATEKTAHSFNGPVSVRLGTEVWHGCKDLLMVESSGVFHPVRSRDLPKTLAGERCRTTQDGLGYAIACIDNKAQEQEVTISYCC</sequence>
<name>A0A2T2NBI2_CORCC</name>
<organism evidence="2 3">
    <name type="scientific">Corynespora cassiicola Philippines</name>
    <dbReference type="NCBI Taxonomy" id="1448308"/>
    <lineage>
        <taxon>Eukaryota</taxon>
        <taxon>Fungi</taxon>
        <taxon>Dikarya</taxon>
        <taxon>Ascomycota</taxon>
        <taxon>Pezizomycotina</taxon>
        <taxon>Dothideomycetes</taxon>
        <taxon>Pleosporomycetidae</taxon>
        <taxon>Pleosporales</taxon>
        <taxon>Corynesporascaceae</taxon>
        <taxon>Corynespora</taxon>
    </lineage>
</organism>
<dbReference type="Proteomes" id="UP000240883">
    <property type="component" value="Unassembled WGS sequence"/>
</dbReference>